<sequence length="524" mass="58536">MSLWMHSSQTVYVAPKPVTKVPSSEELIIRTNYYYHAGSDRLLCVGNPYFAVKTGATEFIPKVSGNQYRVFRVRLPDPNKLALPDPNFYDVDNEKLVWGIRGIEVSRGGPLGMGVTGNPLFDRNADVENPNNTETLSGTQGRPRFNVGMEPKQNQLLIIGCTPALGEFWDKTLACTAPGESAAVHNNPGDCPGLELKSTTLQDGNMSDIGFGHINFKGLQEDRSGVPLEIADSICVYPDFLKMAKEAYGNSCFFSVRKEAVYTRHYFSKTGVVGEGVPNELFFQDTTNNSGLKLPSSVYMGTPSGSLVTTEGQILNRPYWLLKAQGRNNGILWGNQCFVTVLDNTRSLNFQINVKKENNLENWSADKVVNYLRHTEEYELALIIQLCRVPLVPETLQFLNTMDPSILSGWEIGVNPPVSSQLSDQYRFITSAATRCPDKDQDKEPEDPYKDLQFWNVDLTEHLSSDLDQFPLGRRWLTQISRGSRTSTASRTTVRRARPGVKRSATTTTVSVRPTSVTAKRRRR</sequence>
<gene>
    <name evidence="8" type="primary">L1</name>
</gene>
<reference evidence="10" key="1">
    <citation type="journal article" date="2024" name="Microbiome">
        <title>Substantial viral diversity in bats and rodents from East Africa: insights into evolution, recombination, and cocirculation.</title>
        <authorList>
            <person name="Wang D."/>
            <person name="Yang X."/>
            <person name="Ren Z."/>
            <person name="Hu B."/>
            <person name="Zhao H."/>
            <person name="Yang K."/>
            <person name="Shi P."/>
            <person name="Zhang Z."/>
            <person name="Feng Q."/>
            <person name="Nawenja C.V."/>
            <person name="Obanda V."/>
            <person name="Robert K."/>
            <person name="Nalikka B."/>
            <person name="Waruhiu C.N."/>
            <person name="Ochola G.O."/>
            <person name="Onyuok S.O."/>
            <person name="Ochieng H."/>
            <person name="Li B."/>
            <person name="Zhu Y."/>
            <person name="Si H."/>
            <person name="Yin J."/>
            <person name="Kristiansen K."/>
            <person name="Jin X."/>
            <person name="Xu X."/>
            <person name="Xiao M."/>
            <person name="Agwanda B."/>
            <person name="Ommeh S."/>
            <person name="Li J."/>
            <person name="Shi Z.L."/>
        </authorList>
    </citation>
    <scope>NUCLEOTIDE SEQUENCE</scope>
    <source>
        <strain evidence="10">7A/Kenya/BAT613/2015</strain>
    </source>
</reference>
<evidence type="ECO:0000256" key="2">
    <source>
        <dbReference type="ARBA" id="ARBA00022561"/>
    </source>
</evidence>
<keyword evidence="4 8" id="KW-1161">Viral attachment to host cell</keyword>
<dbReference type="InterPro" id="IPR036973">
    <property type="entry name" value="Capsid_L1_sf_Papillomavir"/>
</dbReference>
<name>A0AAU7E337_9PAPI</name>
<keyword evidence="5 8" id="KW-0946">Virion</keyword>
<dbReference type="GO" id="GO:0005198">
    <property type="term" value="F:structural molecule activity"/>
    <property type="evidence" value="ECO:0007669"/>
    <property type="project" value="InterPro"/>
</dbReference>
<dbReference type="SUPFAM" id="SSF88648">
    <property type="entry name" value="Group I dsDNA viruses"/>
    <property type="match status" value="1"/>
</dbReference>
<protein>
    <recommendedName>
        <fullName evidence="8">Major capsid protein L1</fullName>
    </recommendedName>
</protein>
<evidence type="ECO:0000256" key="8">
    <source>
        <dbReference type="RuleBase" id="RU361248"/>
    </source>
</evidence>
<organism evidence="10">
    <name type="scientific">Eidolon bat papillomavirus</name>
    <dbReference type="NCBI Taxonomy" id="3141875"/>
    <lineage>
        <taxon>Viruses</taxon>
        <taxon>Monodnaviria</taxon>
        <taxon>Shotokuvirae</taxon>
        <taxon>Cossaviricota</taxon>
        <taxon>Papovaviricetes</taxon>
        <taxon>Zurhausenvirales</taxon>
        <taxon>Papillomaviridae</taxon>
    </lineage>
</organism>
<feature type="region of interest" description="Disordered" evidence="9">
    <location>
        <begin position="483"/>
        <end position="524"/>
    </location>
</feature>
<evidence type="ECO:0000256" key="6">
    <source>
        <dbReference type="ARBA" id="ARBA00022921"/>
    </source>
</evidence>
<proteinExistence type="inferred from homology"/>
<keyword evidence="7 8" id="KW-1160">Virus entry into host cell</keyword>
<dbReference type="Gene3D" id="2.60.175.20">
    <property type="entry name" value="Major capsid L1 (late) superfamily, Papillomavirus"/>
    <property type="match status" value="2"/>
</dbReference>
<feature type="compositionally biased region" description="Low complexity" evidence="9">
    <location>
        <begin position="483"/>
        <end position="492"/>
    </location>
</feature>
<dbReference type="EMBL" id="PP711994">
    <property type="protein sequence ID" value="XBH24137.1"/>
    <property type="molecule type" value="Genomic_DNA"/>
</dbReference>
<comment type="subunit">
    <text evidence="8">Self-assembles into homopentamers. The capsid has an icosahedral symmetry and consists of 72 capsomers, with each capsomer being a pentamer of L1. Interacts with the minor capsid protein L2; this interaction is necessary for viral genome encapsidation.</text>
</comment>
<keyword evidence="8" id="KW-1145">T=7 icosahedral capsid protein</keyword>
<dbReference type="GO" id="GO:0039620">
    <property type="term" value="C:T=7 icosahedral viral capsid"/>
    <property type="evidence" value="ECO:0007669"/>
    <property type="project" value="UniProtKB-KW"/>
</dbReference>
<evidence type="ECO:0000256" key="9">
    <source>
        <dbReference type="SAM" id="MobiDB-lite"/>
    </source>
</evidence>
<dbReference type="GO" id="GO:0019062">
    <property type="term" value="P:virion attachment to host cell"/>
    <property type="evidence" value="ECO:0007669"/>
    <property type="project" value="UniProtKB-UniRule"/>
</dbReference>
<evidence type="ECO:0000313" key="10">
    <source>
        <dbReference type="EMBL" id="XBH24137.1"/>
    </source>
</evidence>
<comment type="similarity">
    <text evidence="8">Belongs to the papillomaviridae L1 protein family.</text>
</comment>
<accession>A0AAU7E337</accession>
<keyword evidence="2 8" id="KW-0167">Capsid protein</keyword>
<keyword evidence="3 8" id="KW-0945">Host-virus interaction</keyword>
<feature type="compositionally biased region" description="Low complexity" evidence="9">
    <location>
        <begin position="503"/>
        <end position="518"/>
    </location>
</feature>
<evidence type="ECO:0000256" key="5">
    <source>
        <dbReference type="ARBA" id="ARBA00022844"/>
    </source>
</evidence>
<dbReference type="GO" id="GO:0046718">
    <property type="term" value="P:symbiont entry into host cell"/>
    <property type="evidence" value="ECO:0007669"/>
    <property type="project" value="UniProtKB-UniRule"/>
</dbReference>
<dbReference type="Pfam" id="PF00500">
    <property type="entry name" value="Late_protein_L1"/>
    <property type="match status" value="1"/>
</dbReference>
<evidence type="ECO:0000256" key="3">
    <source>
        <dbReference type="ARBA" id="ARBA00022581"/>
    </source>
</evidence>
<dbReference type="InterPro" id="IPR002210">
    <property type="entry name" value="Capsid_L1_Papillomavir"/>
</dbReference>
<dbReference type="InterPro" id="IPR011222">
    <property type="entry name" value="dsDNA_vir_gr_I_capsid"/>
</dbReference>
<evidence type="ECO:0000256" key="1">
    <source>
        <dbReference type="ARBA" id="ARBA00004328"/>
    </source>
</evidence>
<evidence type="ECO:0000256" key="7">
    <source>
        <dbReference type="ARBA" id="ARBA00023296"/>
    </source>
</evidence>
<comment type="subcellular location">
    <subcellularLocation>
        <location evidence="1 8">Virion</location>
    </subcellularLocation>
</comment>
<dbReference type="PRINTS" id="PR00865">
    <property type="entry name" value="HPVCAPSIDL1"/>
</dbReference>
<keyword evidence="6 8" id="KW-0426">Late protein</keyword>
<reference evidence="10" key="2">
    <citation type="submission" date="2024-02" db="EMBL/GenBank/DDBJ databases">
        <authorList>
            <person name="Hu B."/>
        </authorList>
    </citation>
    <scope>NUCLEOTIDE SEQUENCE</scope>
    <source>
        <strain evidence="10">7A/Kenya/BAT613/2015</strain>
    </source>
</reference>
<comment type="function">
    <text evidence="8">Forms an icosahedral capsid with a T=7 symmetry and a 50 nm diameter. The capsid is composed of 72 pentamers linked to each other by disulfide bonds and associated with L2 proteins. Binds to heparan sulfate proteoglycans on cell surface of basal layer keratinocytes to provide initial virion attachment. This binding mediates a conformational change in the virus capsid that facilitates efficient infection. The virion enters the host cell via endocytosis. During virus trafficking, L1 protein dissociates from the viral DNA and the genomic DNA is released to the host nucleus. The virion assembly takes place within the cell nucleus. Encapsulates the genomic DNA together with protein L2.</text>
</comment>
<evidence type="ECO:0000256" key="4">
    <source>
        <dbReference type="ARBA" id="ARBA00022804"/>
    </source>
</evidence>